<reference evidence="3" key="1">
    <citation type="submission" date="2025-08" db="UniProtKB">
        <authorList>
            <consortium name="RefSeq"/>
        </authorList>
    </citation>
    <scope>IDENTIFICATION</scope>
</reference>
<sequence length="201" mass="22704">MSWLPSYLCGCFLLLSWPGVLGESCLRKTHVLSRCLSDNDVAFTDLFKIVNLFDTDAKDFDKQCKAIGKFKDACQCLDRVTKQCTGISMNFLQLYSVWEAACTDRMVHRDCLMDAAASRWGIGYCFVKNMLKGGFKQLFNLSKLACRASHVTMECLLEDIDDCDEYTHDILVRKGILQLTDDICKDGRGVLSFLSTMLSNL</sequence>
<protein>
    <submittedName>
        <fullName evidence="3">Uncharacterized protein LOC101852392</fullName>
    </submittedName>
</protein>
<dbReference type="Proteomes" id="UP000694888">
    <property type="component" value="Unplaced"/>
</dbReference>
<evidence type="ECO:0000313" key="2">
    <source>
        <dbReference type="Proteomes" id="UP000694888"/>
    </source>
</evidence>
<evidence type="ECO:0000313" key="3">
    <source>
        <dbReference type="RefSeq" id="XP_012935436.1"/>
    </source>
</evidence>
<organism evidence="2 3">
    <name type="scientific">Aplysia californica</name>
    <name type="common">California sea hare</name>
    <dbReference type="NCBI Taxonomy" id="6500"/>
    <lineage>
        <taxon>Eukaryota</taxon>
        <taxon>Metazoa</taxon>
        <taxon>Spiralia</taxon>
        <taxon>Lophotrochozoa</taxon>
        <taxon>Mollusca</taxon>
        <taxon>Gastropoda</taxon>
        <taxon>Heterobranchia</taxon>
        <taxon>Euthyneura</taxon>
        <taxon>Tectipleura</taxon>
        <taxon>Aplysiida</taxon>
        <taxon>Aplysioidea</taxon>
        <taxon>Aplysiidae</taxon>
        <taxon>Aplysia</taxon>
    </lineage>
</organism>
<evidence type="ECO:0000256" key="1">
    <source>
        <dbReference type="SAM" id="SignalP"/>
    </source>
</evidence>
<keyword evidence="1" id="KW-0732">Signal</keyword>
<keyword evidence="2" id="KW-1185">Reference proteome</keyword>
<dbReference type="RefSeq" id="XP_012935436.1">
    <property type="nucleotide sequence ID" value="XM_013079982.2"/>
</dbReference>
<gene>
    <name evidence="3" type="primary">LOC101852392</name>
</gene>
<dbReference type="GeneID" id="101852392"/>
<name>A0ABM0ZVK2_APLCA</name>
<accession>A0ABM0ZVK2</accession>
<feature type="signal peptide" evidence="1">
    <location>
        <begin position="1"/>
        <end position="22"/>
    </location>
</feature>
<feature type="chain" id="PRO_5046177642" evidence="1">
    <location>
        <begin position="23"/>
        <end position="201"/>
    </location>
</feature>
<proteinExistence type="predicted"/>